<keyword evidence="1" id="KW-0496">Mitochondrion</keyword>
<dbReference type="AlphaFoldDB" id="A0A1Y0B1F9"/>
<dbReference type="EMBL" id="KY774314">
    <property type="protein sequence ID" value="ART31189.1"/>
    <property type="molecule type" value="Genomic_DNA"/>
</dbReference>
<geneLocation type="mitochondrion" evidence="1"/>
<name>A0A1Y0B1F9_9LAMI</name>
<evidence type="ECO:0000313" key="1">
    <source>
        <dbReference type="EMBL" id="ART31189.1"/>
    </source>
</evidence>
<sequence>MGVEYFVQKFPHGEDPMVKVFGLVKSKQSPTLGLGFLYFCLMDLYLEFADLCILENIYGLSCCFWRRSLTTSLVLQTMRRLPLNIMRYCSCILSYRPGG</sequence>
<reference evidence="1" key="1">
    <citation type="submission" date="2017-03" db="EMBL/GenBank/DDBJ databases">
        <title>The mitochondrial genome of the carnivorous plant Utricularia reniformis (Lentibulariaceae): structure, comparative analysis and evolutionary landmarks.</title>
        <authorList>
            <person name="Silva S.R."/>
            <person name="Alvarenga D.O."/>
            <person name="Michael T.P."/>
            <person name="Miranda V.F.O."/>
            <person name="Varani A.M."/>
        </authorList>
    </citation>
    <scope>NUCLEOTIDE SEQUENCE</scope>
</reference>
<gene>
    <name evidence="1" type="ORF">AEK19_MT0964</name>
</gene>
<protein>
    <submittedName>
        <fullName evidence="1">Uncharacterized protein</fullName>
    </submittedName>
</protein>
<organism evidence="1">
    <name type="scientific">Utricularia reniformis</name>
    <dbReference type="NCBI Taxonomy" id="192314"/>
    <lineage>
        <taxon>Eukaryota</taxon>
        <taxon>Viridiplantae</taxon>
        <taxon>Streptophyta</taxon>
        <taxon>Embryophyta</taxon>
        <taxon>Tracheophyta</taxon>
        <taxon>Spermatophyta</taxon>
        <taxon>Magnoliopsida</taxon>
        <taxon>eudicotyledons</taxon>
        <taxon>Gunneridae</taxon>
        <taxon>Pentapetalae</taxon>
        <taxon>asterids</taxon>
        <taxon>lamiids</taxon>
        <taxon>Lamiales</taxon>
        <taxon>Lentibulariaceae</taxon>
        <taxon>Utricularia</taxon>
    </lineage>
</organism>
<accession>A0A1Y0B1F9</accession>
<proteinExistence type="predicted"/>